<feature type="region of interest" description="Disordered" evidence="1">
    <location>
        <begin position="457"/>
        <end position="490"/>
    </location>
</feature>
<dbReference type="Proteomes" id="UP000178912">
    <property type="component" value="Unassembled WGS sequence"/>
</dbReference>
<protein>
    <submittedName>
        <fullName evidence="3">Uncharacterized protein</fullName>
    </submittedName>
</protein>
<feature type="region of interest" description="Disordered" evidence="1">
    <location>
        <begin position="1778"/>
        <end position="1811"/>
    </location>
</feature>
<feature type="compositionally biased region" description="Low complexity" evidence="1">
    <location>
        <begin position="770"/>
        <end position="784"/>
    </location>
</feature>
<keyword evidence="2" id="KW-0472">Membrane</keyword>
<feature type="transmembrane region" description="Helical" evidence="2">
    <location>
        <begin position="111"/>
        <end position="130"/>
    </location>
</feature>
<feature type="compositionally biased region" description="Acidic residues" evidence="1">
    <location>
        <begin position="1445"/>
        <end position="1461"/>
    </location>
</feature>
<sequence>MPSDAVQTLSAAFAFGILLQAAAGALFIYYRGHGSTIFQDGRRLVLILFLLFAALWAQVSFLNLLLPDTMATACQATLIISTMFDQLARVGVEQFLLWSVGHGTKVTAERMIQQGILLVRMVGGAVLVGFTRPQFAPVCVARTSITPLAVGVLALDAVIIGVLLVRATSLGMFREMRDKEAGTRQEQSKALIISIIVLGLWTASSVPMILGNPSFNLMVRTSVPANGLLVMVAVVTMFPGALLLAREQNATTPEARSPFVAPMPPMPPMPPREVFEDTARSNGSPVSNRTYTRDVSLFVVNPSNTPQESPNIFHRSPRGDTRGFTRLGNEIDARDISDTPPERPERPGGRGPGYRGSSGVFPSMIGHSQAGLQGAVAPQIRSDYPLPSENAAEAFQFPAVQQKRSMFGWSKPAPAKPSIRTLAISKPIALDVSGGLPQQVPKMQTIDLATAASMERERREEAQARARLVANRPAPQPPQLSTQEASRRSVSIVRKEMSTLPAESMPMVPATSVAGQSRVAVNGTTSSASLSPGHEEVRRRSPRQTNTFDQKFNEKATPLPTLHGKQTNSFDQTFSPNPPPPPPTLRRNPTVGLPSNPRSTKMMITQETAEINAQTAMLMKDVVYDNPALVQNIMRDAPGIYAAAQKTRDSEMSMRPEAVTSRSSNSVIHRPRPYKREKGEDRVLFPSMPSPSHRRSRSSGSIMPRKLLMSEPGSPALLPQVPPLPSPTITSAANLKRLLPNDTKSMNFDEKIEMLFPAPPGPTANRSRRSSVPSLSRVSSVLTSDTPMSQSPSLEEEQNRRASKRATVASFAIPEISVGSAKRQSRPDAYRFSPNTYRNLADEVGETWIPETPTEQSNNRDSDEIDSQRESIMYDQRKSFSTDMSEESPRDDDTTYWGSGHLNAPPADLSRAGQQANSMYMQLPESREPRNSMPFEPSNPLPDDLRRCEAFVPLILDAKAHRLSFFGAEEPRRSFVLDPNQSLSGNEMSPLLKVENGWHHRIGDELPTFSERTHLKGRKMPPPTPLNLSKTGKRATVVIFSSEPSSPVDYPERAIAELQAQLKRFEEELNRDSLGSVLRHMPEDQPEGAPDTGRFQLLENLEKEMGQQENYWQQMHTNIDRNSVSEAMSTFTQVESEDSEASPSPVYSQISIRTPVRLTRTRTPNRTSMAMFDRNTTVSSSDNSRASIWQRRLAEAQMEYMLKSPALLKNKSTNFLAISRNKSPMMSPTPPESVESETDIETELDSDSDTEAMMKYQAPVYQAPPSKKIKAELWQSSLPSPKAASGRMWNPPYETASTSSGIEPPARGIRPTQRRMENSLSILSTQLWVKPRSSEHSRPVVGMWGSKLVRPRSISTRPVTQRPQRKSKRMSFLPDIVESPIPLPNKRDTLGLYQFPWGETSDQPTYQSGFNPVIIGGDQPISPKLDARSKQLKPEQSEYSSSFFDDCEEENENLDGESDDEFDESTLWEIANLLKSTDVPSRDSLFFEPSALIEDYDLDFETNSPTAAAPSPVSRISIEPLAMSSRPMEQLWGGDSCSSLEGTGAGLPQPESHAWDALIAAKTDLVRSKSRSSSAVPAVSGDLWAATQAVSAPTQGSFMWSSVAAADIRLASNSTSGTTASALMWSPQTEVAETRRSGMFTIPSEVIHSTTATTAAFEMVKAVRPSVGEILSISSRHLWTRMQNMEESTSWLSISSVPRVGQQQSASTTMWTPSLKKSESLISGLFDVAILRSNFRSCEASPAALKLVCKPRSSLAPLSTLSSTELWRSGQDKFPIERDWISESSTRPDSPTYSTISSGTSSPTSDSSSVKSASTKASSVWSSPFAAIPGWWDVKSKKSPVTAPQDDFNHPAKLPVRQAPTPLVAVRELRVLASRDLWEARAPVLENTPAKVFRRGTPAQSSAISVVKARPSQNRRPVTSRADWDNALAQAIAASSVTKVLFRPTSTQADWESELSEAISQSKIPLQRPEYSLARWETAVAEAVTADIMKSSHDAAILHPVFFTKSLISNVNDIPPAAIGHFVYKTAQPSMWKSASAIITPKAAVLWSKENVTPRMAVSSTFSSEISRTATVSRTTSIPALESTSFWTPSRTAIKEKNWLLSTTTVKKTSTPAAQTWTPIIGAPVFQQNNTAEAAMWNSLAASAQSTPDIFSKAEGSYIKQVLSTRLVGLAQLESNELFASAQVTSQSAKHWLYETSAPNLPSKPLTWTASANPAPATEQRGMWQSSRAITTSPVPLFTNPHNEPWSRNKRIIEAVSDSEIKSDAMGMSMWRPSRDYPSSPKNWLVERRVSKVVFRY</sequence>
<feature type="transmembrane region" description="Helical" evidence="2">
    <location>
        <begin position="150"/>
        <end position="170"/>
    </location>
</feature>
<feature type="transmembrane region" description="Helical" evidence="2">
    <location>
        <begin position="44"/>
        <end position="66"/>
    </location>
</feature>
<keyword evidence="2" id="KW-0812">Transmembrane</keyword>
<feature type="transmembrane region" description="Helical" evidence="2">
    <location>
        <begin position="190"/>
        <end position="211"/>
    </location>
</feature>
<feature type="region of interest" description="Disordered" evidence="1">
    <location>
        <begin position="301"/>
        <end position="356"/>
    </location>
</feature>
<feature type="compositionally biased region" description="Basic and acidic residues" evidence="1">
    <location>
        <begin position="1425"/>
        <end position="1436"/>
    </location>
</feature>
<proteinExistence type="predicted"/>
<evidence type="ECO:0000256" key="1">
    <source>
        <dbReference type="SAM" id="MobiDB-lite"/>
    </source>
</evidence>
<gene>
    <name evidence="3" type="ORF">RAG0_11403</name>
</gene>
<feature type="compositionally biased region" description="Polar residues" evidence="1">
    <location>
        <begin position="301"/>
        <end position="310"/>
    </location>
</feature>
<feature type="region of interest" description="Disordered" evidence="1">
    <location>
        <begin position="646"/>
        <end position="720"/>
    </location>
</feature>
<feature type="transmembrane region" description="Helical" evidence="2">
    <location>
        <begin position="12"/>
        <end position="32"/>
    </location>
</feature>
<feature type="compositionally biased region" description="Basic and acidic residues" evidence="1">
    <location>
        <begin position="674"/>
        <end position="683"/>
    </location>
</feature>
<evidence type="ECO:0000256" key="2">
    <source>
        <dbReference type="SAM" id="Phobius"/>
    </source>
</evidence>
<reference evidence="4" key="1">
    <citation type="submission" date="2016-03" db="EMBL/GenBank/DDBJ databases">
        <authorList>
            <person name="Guldener U."/>
        </authorList>
    </citation>
    <scope>NUCLEOTIDE SEQUENCE [LARGE SCALE GENOMIC DNA]</scope>
    <source>
        <strain evidence="4">04CH-RAC-A.6.1</strain>
    </source>
</reference>
<dbReference type="OrthoDB" id="5370537at2759"/>
<feature type="compositionally biased region" description="Basic and acidic residues" evidence="1">
    <location>
        <begin position="317"/>
        <end position="348"/>
    </location>
</feature>
<feature type="region of interest" description="Disordered" evidence="1">
    <location>
        <begin position="1421"/>
        <end position="1461"/>
    </location>
</feature>
<feature type="region of interest" description="Disordered" evidence="1">
    <location>
        <begin position="755"/>
        <end position="806"/>
    </location>
</feature>
<name>A0A1E1L455_9HELO</name>
<feature type="region of interest" description="Disordered" evidence="1">
    <location>
        <begin position="523"/>
        <end position="593"/>
    </location>
</feature>
<keyword evidence="2" id="KW-1133">Transmembrane helix</keyword>
<feature type="compositionally biased region" description="Basic and acidic residues" evidence="1">
    <location>
        <begin position="858"/>
        <end position="869"/>
    </location>
</feature>
<accession>A0A1E1L455</accession>
<dbReference type="EMBL" id="FJUX01000075">
    <property type="protein sequence ID" value="CZT05230.1"/>
    <property type="molecule type" value="Genomic_DNA"/>
</dbReference>
<feature type="region of interest" description="Disordered" evidence="1">
    <location>
        <begin position="1280"/>
        <end position="1306"/>
    </location>
</feature>
<evidence type="ECO:0000313" key="3">
    <source>
        <dbReference type="EMBL" id="CZT05230.1"/>
    </source>
</evidence>
<feature type="compositionally biased region" description="Low complexity" evidence="1">
    <location>
        <begin position="1790"/>
        <end position="1811"/>
    </location>
</feature>
<feature type="region of interest" description="Disordered" evidence="1">
    <location>
        <begin position="843"/>
        <end position="910"/>
    </location>
</feature>
<organism evidence="3 4">
    <name type="scientific">Rhynchosporium agropyri</name>
    <dbReference type="NCBI Taxonomy" id="914238"/>
    <lineage>
        <taxon>Eukaryota</taxon>
        <taxon>Fungi</taxon>
        <taxon>Dikarya</taxon>
        <taxon>Ascomycota</taxon>
        <taxon>Pezizomycotina</taxon>
        <taxon>Leotiomycetes</taxon>
        <taxon>Helotiales</taxon>
        <taxon>Ploettnerulaceae</taxon>
        <taxon>Rhynchosporium</taxon>
    </lineage>
</organism>
<keyword evidence="4" id="KW-1185">Reference proteome</keyword>
<feature type="compositionally biased region" description="Polar residues" evidence="1">
    <location>
        <begin position="564"/>
        <end position="575"/>
    </location>
</feature>
<evidence type="ECO:0000313" key="4">
    <source>
        <dbReference type="Proteomes" id="UP000178912"/>
    </source>
</evidence>